<feature type="transmembrane region" description="Helical" evidence="11">
    <location>
        <begin position="363"/>
        <end position="387"/>
    </location>
</feature>
<dbReference type="OrthoDB" id="5957871at2759"/>
<dbReference type="InterPro" id="IPR017452">
    <property type="entry name" value="GPCR_Rhodpsn_7TM"/>
</dbReference>
<dbReference type="PANTHER" id="PTHR24246:SF27">
    <property type="entry name" value="ADENOSINE RECEPTOR, ISOFORM A"/>
    <property type="match status" value="1"/>
</dbReference>
<keyword evidence="14" id="KW-1185">Reference proteome</keyword>
<keyword evidence="9 10" id="KW-0807">Transducer</keyword>
<dbReference type="PROSITE" id="PS00237">
    <property type="entry name" value="G_PROTEIN_RECEP_F1_1"/>
    <property type="match status" value="1"/>
</dbReference>
<reference evidence="14" key="1">
    <citation type="journal article" date="2017" name="bioRxiv">
        <title>Comparative analysis of the genomes of Stylophora pistillata and Acropora digitifera provides evidence for extensive differences between species of corals.</title>
        <authorList>
            <person name="Voolstra C.R."/>
            <person name="Li Y."/>
            <person name="Liew Y.J."/>
            <person name="Baumgarten S."/>
            <person name="Zoccola D."/>
            <person name="Flot J.-F."/>
            <person name="Tambutte S."/>
            <person name="Allemand D."/>
            <person name="Aranda M."/>
        </authorList>
    </citation>
    <scope>NUCLEOTIDE SEQUENCE [LARGE SCALE GENOMIC DNA]</scope>
</reference>
<dbReference type="AlphaFoldDB" id="A0A2B4RIL9"/>
<dbReference type="CDD" id="cd00637">
    <property type="entry name" value="7tm_classA_rhodopsin-like"/>
    <property type="match status" value="1"/>
</dbReference>
<evidence type="ECO:0000313" key="13">
    <source>
        <dbReference type="EMBL" id="PFX16092.1"/>
    </source>
</evidence>
<dbReference type="SUPFAM" id="SSF81321">
    <property type="entry name" value="Family A G protein-coupled receptor-like"/>
    <property type="match status" value="1"/>
</dbReference>
<dbReference type="Gene3D" id="1.20.1070.10">
    <property type="entry name" value="Rhodopsin 7-helix transmembrane proteins"/>
    <property type="match status" value="1"/>
</dbReference>
<keyword evidence="7 10" id="KW-0675">Receptor</keyword>
<evidence type="ECO:0000256" key="4">
    <source>
        <dbReference type="ARBA" id="ARBA00022989"/>
    </source>
</evidence>
<feature type="transmembrane region" description="Helical" evidence="11">
    <location>
        <begin position="435"/>
        <end position="457"/>
    </location>
</feature>
<keyword evidence="3 10" id="KW-0812">Transmembrane</keyword>
<dbReference type="GO" id="GO:0005886">
    <property type="term" value="C:plasma membrane"/>
    <property type="evidence" value="ECO:0007669"/>
    <property type="project" value="UniProtKB-SubCell"/>
</dbReference>
<dbReference type="GO" id="GO:0004930">
    <property type="term" value="F:G protein-coupled receptor activity"/>
    <property type="evidence" value="ECO:0007669"/>
    <property type="project" value="UniProtKB-KW"/>
</dbReference>
<feature type="transmembrane region" description="Helical" evidence="11">
    <location>
        <begin position="408"/>
        <end position="429"/>
    </location>
</feature>
<gene>
    <name evidence="13" type="primary">Cnr2</name>
    <name evidence="13" type="ORF">AWC38_SpisGene19652</name>
</gene>
<dbReference type="PANTHER" id="PTHR24246">
    <property type="entry name" value="OLFACTORY RECEPTOR AND ADENOSINE RECEPTOR"/>
    <property type="match status" value="1"/>
</dbReference>
<keyword evidence="4 11" id="KW-1133">Transmembrane helix</keyword>
<dbReference type="PROSITE" id="PS50262">
    <property type="entry name" value="G_PROTEIN_RECEP_F1_2"/>
    <property type="match status" value="1"/>
</dbReference>
<evidence type="ECO:0000313" key="14">
    <source>
        <dbReference type="Proteomes" id="UP000225706"/>
    </source>
</evidence>
<dbReference type="EMBL" id="LSMT01000577">
    <property type="protein sequence ID" value="PFX16092.1"/>
    <property type="molecule type" value="Genomic_DNA"/>
</dbReference>
<keyword evidence="8" id="KW-0325">Glycoprotein</keyword>
<evidence type="ECO:0000256" key="2">
    <source>
        <dbReference type="ARBA" id="ARBA00022475"/>
    </source>
</evidence>
<evidence type="ECO:0000256" key="5">
    <source>
        <dbReference type="ARBA" id="ARBA00023040"/>
    </source>
</evidence>
<keyword evidence="6 11" id="KW-0472">Membrane</keyword>
<keyword evidence="2" id="KW-1003">Cell membrane</keyword>
<dbReference type="Pfam" id="PF00001">
    <property type="entry name" value="7tm_1"/>
    <property type="match status" value="2"/>
</dbReference>
<evidence type="ECO:0000256" key="8">
    <source>
        <dbReference type="ARBA" id="ARBA00023180"/>
    </source>
</evidence>
<dbReference type="InterPro" id="IPR000276">
    <property type="entry name" value="GPCR_Rhodpsn"/>
</dbReference>
<evidence type="ECO:0000256" key="7">
    <source>
        <dbReference type="ARBA" id="ARBA00023170"/>
    </source>
</evidence>
<organism evidence="13 14">
    <name type="scientific">Stylophora pistillata</name>
    <name type="common">Smooth cauliflower coral</name>
    <dbReference type="NCBI Taxonomy" id="50429"/>
    <lineage>
        <taxon>Eukaryota</taxon>
        <taxon>Metazoa</taxon>
        <taxon>Cnidaria</taxon>
        <taxon>Anthozoa</taxon>
        <taxon>Hexacorallia</taxon>
        <taxon>Scleractinia</taxon>
        <taxon>Astrocoeniina</taxon>
        <taxon>Pocilloporidae</taxon>
        <taxon>Stylophora</taxon>
    </lineage>
</organism>
<keyword evidence="5 10" id="KW-0297">G-protein coupled receptor</keyword>
<evidence type="ECO:0000259" key="12">
    <source>
        <dbReference type="PROSITE" id="PS50262"/>
    </source>
</evidence>
<proteinExistence type="inferred from homology"/>
<feature type="transmembrane region" description="Helical" evidence="11">
    <location>
        <begin position="321"/>
        <end position="343"/>
    </location>
</feature>
<dbReference type="PRINTS" id="PR00237">
    <property type="entry name" value="GPCRRHODOPSN"/>
</dbReference>
<feature type="transmembrane region" description="Helical" evidence="11">
    <location>
        <begin position="478"/>
        <end position="499"/>
    </location>
</feature>
<comment type="similarity">
    <text evidence="10">Belongs to the G-protein coupled receptor 1 family.</text>
</comment>
<sequence length="609" mass="68703">MGKDARGIERRKCACGECQDFMRSDGATCGYCGCLPTRHSKMDARYSSDLVAHRVREQVKVQVQRSGKMKIWGGSRTQRANILSSQIAFCKKGELYIEYRRMSCKEISGKLCKFCEKDETTSAPLTTRRPYPDYGKLPNFHYLSWSATPTDGRESDDFQPRAQIKRSFEESELVSGESEAIRRFSDNYIVPEKLVAETLESHPKTISSLYTPNHFIQDMCWSRCRCGTSDFLLVDKIYDASSGELPREKMSKKESRMIPTSTTIFTEAEELAISQISSHSKAEEIAWASIFGVLSIFIVVENLLTIVLFAVNKKIRKKKSLFLVINMATADLIFGALALPLYIYLGFGMPDYKELAIQNGDSILILSLDITSKVSLVASLLSAALIACERFYAIYQPLNHRTLTARKYRIVIFAIWIMALPFSSLVFLIPGQECTYVGMPFASILLTIICGCNIAIWRKFQRGNVASQQKNKACRKDRLTKTLILVSLLALICWLPFVFSNALMGLGITVPWRHVMIVNLLNFSNSCVNPVVYASRVPEFQQALAFCCGERQKLLKKESTETSSSKNTAFTSTTQIKKLEADSSHPHVEEAMDVKLYSTEKQELVTFIK</sequence>
<evidence type="ECO:0000256" key="9">
    <source>
        <dbReference type="ARBA" id="ARBA00023224"/>
    </source>
</evidence>
<protein>
    <submittedName>
        <fullName evidence="13">Cannabinoid receptor 2</fullName>
    </submittedName>
</protein>
<feature type="transmembrane region" description="Helical" evidence="11">
    <location>
        <begin position="285"/>
        <end position="309"/>
    </location>
</feature>
<evidence type="ECO:0000256" key="11">
    <source>
        <dbReference type="SAM" id="Phobius"/>
    </source>
</evidence>
<comment type="caution">
    <text evidence="13">The sequence shown here is derived from an EMBL/GenBank/DDBJ whole genome shotgun (WGS) entry which is preliminary data.</text>
</comment>
<accession>A0A2B4RIL9</accession>
<dbReference type="Proteomes" id="UP000225706">
    <property type="component" value="Unassembled WGS sequence"/>
</dbReference>
<comment type="subcellular location">
    <subcellularLocation>
        <location evidence="1">Cell membrane</location>
        <topology evidence="1">Multi-pass membrane protein</topology>
    </subcellularLocation>
</comment>
<name>A0A2B4RIL9_STYPI</name>
<evidence type="ECO:0000256" key="10">
    <source>
        <dbReference type="RuleBase" id="RU000688"/>
    </source>
</evidence>
<evidence type="ECO:0000256" key="6">
    <source>
        <dbReference type="ARBA" id="ARBA00023136"/>
    </source>
</evidence>
<feature type="domain" description="G-protein coupled receptors family 1 profile" evidence="12">
    <location>
        <begin position="301"/>
        <end position="533"/>
    </location>
</feature>
<evidence type="ECO:0000256" key="1">
    <source>
        <dbReference type="ARBA" id="ARBA00004651"/>
    </source>
</evidence>
<evidence type="ECO:0000256" key="3">
    <source>
        <dbReference type="ARBA" id="ARBA00022692"/>
    </source>
</evidence>